<organism evidence="3 4">
    <name type="scientific">Nitrospirillum amazonense</name>
    <dbReference type="NCBI Taxonomy" id="28077"/>
    <lineage>
        <taxon>Bacteria</taxon>
        <taxon>Pseudomonadati</taxon>
        <taxon>Pseudomonadota</taxon>
        <taxon>Alphaproteobacteria</taxon>
        <taxon>Rhodospirillales</taxon>
        <taxon>Azospirillaceae</taxon>
        <taxon>Nitrospirillum</taxon>
    </lineage>
</organism>
<dbReference type="Proteomes" id="UP000319859">
    <property type="component" value="Unassembled WGS sequence"/>
</dbReference>
<evidence type="ECO:0000313" key="4">
    <source>
        <dbReference type="Proteomes" id="UP000319859"/>
    </source>
</evidence>
<sequence length="99" mass="11433">MRVVITRAAFTDLVAIADWIDAEQPDRAPGFIDALHERCTALGKFPLAYPLVPRFEAHGIRRRVFRDHLIFYRIRASRVEVLRVLHGARDYATLLSLDF</sequence>
<comment type="caution">
    <text evidence="3">The sequence shown here is derived from an EMBL/GenBank/DDBJ whole genome shotgun (WGS) entry which is preliminary data.</text>
</comment>
<dbReference type="EMBL" id="VITN01000001">
    <property type="protein sequence ID" value="TWB24694.1"/>
    <property type="molecule type" value="Genomic_DNA"/>
</dbReference>
<evidence type="ECO:0000313" key="3">
    <source>
        <dbReference type="EMBL" id="TWB24694.1"/>
    </source>
</evidence>
<dbReference type="Gene3D" id="3.30.2310.20">
    <property type="entry name" value="RelE-like"/>
    <property type="match status" value="1"/>
</dbReference>
<dbReference type="Pfam" id="PF05016">
    <property type="entry name" value="ParE_toxin"/>
    <property type="match status" value="1"/>
</dbReference>
<proteinExistence type="inferred from homology"/>
<protein>
    <submittedName>
        <fullName evidence="3">Plasmid stabilization system protein ParE</fullName>
    </submittedName>
</protein>
<name>A0A560FST0_9PROT</name>
<keyword evidence="2" id="KW-1277">Toxin-antitoxin system</keyword>
<reference evidence="3 4" key="1">
    <citation type="submission" date="2019-06" db="EMBL/GenBank/DDBJ databases">
        <title>Genomic Encyclopedia of Type Strains, Phase IV (KMG-V): Genome sequencing to study the core and pangenomes of soil and plant-associated prokaryotes.</title>
        <authorList>
            <person name="Whitman W."/>
        </authorList>
    </citation>
    <scope>NUCLEOTIDE SEQUENCE [LARGE SCALE GENOMIC DNA]</scope>
    <source>
        <strain evidence="3 4">BR 11880</strain>
    </source>
</reference>
<dbReference type="OrthoDB" id="8369899at2"/>
<dbReference type="RefSeq" id="WP_145748276.1">
    <property type="nucleotide sequence ID" value="NZ_VITN01000001.1"/>
</dbReference>
<gene>
    <name evidence="3" type="ORF">FBZ89_101320</name>
</gene>
<dbReference type="InterPro" id="IPR035093">
    <property type="entry name" value="RelE/ParE_toxin_dom_sf"/>
</dbReference>
<dbReference type="AlphaFoldDB" id="A0A560FST0"/>
<dbReference type="InterPro" id="IPR051803">
    <property type="entry name" value="TA_system_RelE-like_toxin"/>
</dbReference>
<evidence type="ECO:0000256" key="1">
    <source>
        <dbReference type="ARBA" id="ARBA00006226"/>
    </source>
</evidence>
<evidence type="ECO:0000256" key="2">
    <source>
        <dbReference type="ARBA" id="ARBA00022649"/>
    </source>
</evidence>
<dbReference type="InterPro" id="IPR007712">
    <property type="entry name" value="RelE/ParE_toxin"/>
</dbReference>
<dbReference type="PANTHER" id="PTHR33755:SF6">
    <property type="entry name" value="PLASMID STABILIZATION SYSTEM PROTEIN"/>
    <property type="match status" value="1"/>
</dbReference>
<dbReference type="PANTHER" id="PTHR33755">
    <property type="entry name" value="TOXIN PARE1-RELATED"/>
    <property type="match status" value="1"/>
</dbReference>
<accession>A0A560FST0</accession>
<comment type="similarity">
    <text evidence="1">Belongs to the RelE toxin family.</text>
</comment>